<feature type="domain" description="Transposase IS4-like" evidence="2">
    <location>
        <begin position="102"/>
        <end position="343"/>
    </location>
</feature>
<dbReference type="Pfam" id="PF01609">
    <property type="entry name" value="DDE_Tnp_1"/>
    <property type="match status" value="1"/>
</dbReference>
<feature type="domain" description="H repeat-associated protein N-terminal" evidence="3">
    <location>
        <begin position="8"/>
        <end position="94"/>
    </location>
</feature>
<dbReference type="PANTHER" id="PTHR30298">
    <property type="entry name" value="H REPEAT-ASSOCIATED PREDICTED TRANSPOSASE"/>
    <property type="match status" value="1"/>
</dbReference>
<dbReference type="Proteomes" id="UP000885362">
    <property type="component" value="Unassembled WGS sequence"/>
</dbReference>
<evidence type="ECO:0000259" key="2">
    <source>
        <dbReference type="Pfam" id="PF01609"/>
    </source>
</evidence>
<dbReference type="Pfam" id="PF13808">
    <property type="entry name" value="DDE_Tnp_1_assoc"/>
    <property type="match status" value="1"/>
</dbReference>
<evidence type="ECO:0000259" key="3">
    <source>
        <dbReference type="Pfam" id="PF13808"/>
    </source>
</evidence>
<dbReference type="InterPro" id="IPR032806">
    <property type="entry name" value="YbfD_N"/>
</dbReference>
<accession>A0A6C8Y301</accession>
<dbReference type="GO" id="GO:0006313">
    <property type="term" value="P:DNA transposition"/>
    <property type="evidence" value="ECO:0007669"/>
    <property type="project" value="InterPro"/>
</dbReference>
<reference evidence="4" key="1">
    <citation type="submission" date="2018-08" db="EMBL/GenBank/DDBJ databases">
        <authorList>
            <consortium name="GenomeTrakr network: Whole genome sequencing for foodborne pathogen traceback"/>
        </authorList>
    </citation>
    <scope>NUCLEOTIDE SEQUENCE [LARGE SCALE GENOMIC DNA]</scope>
    <source>
        <strain evidence="4">FMA0132</strain>
    </source>
</reference>
<proteinExistence type="inferred from homology"/>
<dbReference type="PANTHER" id="PTHR30298:SF0">
    <property type="entry name" value="PROTEIN YBFL-RELATED"/>
    <property type="match status" value="1"/>
</dbReference>
<dbReference type="AlphaFoldDB" id="A0A6C8Y301"/>
<evidence type="ECO:0000313" key="4">
    <source>
        <dbReference type="EMBL" id="MIE72276.1"/>
    </source>
</evidence>
<comment type="similarity">
    <text evidence="1">Belongs to the transposase 11 family.</text>
</comment>
<dbReference type="EMBL" id="RSHK01000031">
    <property type="protein sequence ID" value="MIE72276.1"/>
    <property type="molecule type" value="Genomic_DNA"/>
</dbReference>
<gene>
    <name evidence="4" type="ORF">EL06_23425</name>
</gene>
<dbReference type="InterPro" id="IPR051698">
    <property type="entry name" value="Transposase_11-like"/>
</dbReference>
<protein>
    <submittedName>
        <fullName evidence="4">ISAs1 family transposase</fullName>
    </submittedName>
</protein>
<dbReference type="GO" id="GO:0003677">
    <property type="term" value="F:DNA binding"/>
    <property type="evidence" value="ECO:0007669"/>
    <property type="project" value="InterPro"/>
</dbReference>
<organism evidence="4">
    <name type="scientific">Salmonella diarizonae</name>
    <dbReference type="NCBI Taxonomy" id="59204"/>
    <lineage>
        <taxon>Bacteria</taxon>
        <taxon>Pseudomonadati</taxon>
        <taxon>Pseudomonadota</taxon>
        <taxon>Gammaproteobacteria</taxon>
        <taxon>Enterobacterales</taxon>
        <taxon>Enterobacteriaceae</taxon>
        <taxon>Salmonella</taxon>
    </lineage>
</organism>
<sequence>MDLEKLMAHITIIPDYRQSWKVEHKLSDILLLTICAVISGAEGWEDIQDFGETHIDFLKLYGDFENGIPVHDTIARVVSCINPKKFHECFINWMRDCHTSDDKDIIAIDGKTLRRSYDKSRRRGAIHVISAFSTMNSLVLGQTKTDEKSNEITAIPELLNMLDIKGKLITTDAMGCQKDIAEKIRNQEGDYLFSVKGNQGGVNKAFEARYPLKEINNPAYDSYSTTEKGHGRKETRLHIVSDVPDELIDFTFEWKGLKKLCVAVSFRSELNEPQKEPEMQVRYYISSANLTAEKFATAMRNHWCVENKLHWRLDVAMNEDDCRIRRGNAAELLSGIRHIAINILTQHKEFKAGLRRKMRKAAMDRNFLASVLAGCGVS</sequence>
<evidence type="ECO:0000256" key="1">
    <source>
        <dbReference type="ARBA" id="ARBA00010075"/>
    </source>
</evidence>
<dbReference type="GO" id="GO:0004803">
    <property type="term" value="F:transposase activity"/>
    <property type="evidence" value="ECO:0007669"/>
    <property type="project" value="InterPro"/>
</dbReference>
<dbReference type="NCBIfam" id="NF033564">
    <property type="entry name" value="transpos_ISAs1"/>
    <property type="match status" value="1"/>
</dbReference>
<dbReference type="InterPro" id="IPR047647">
    <property type="entry name" value="ISAs1_transpos"/>
</dbReference>
<comment type="caution">
    <text evidence="4">The sequence shown here is derived from an EMBL/GenBank/DDBJ whole genome shotgun (WGS) entry which is preliminary data.</text>
</comment>
<dbReference type="InterPro" id="IPR002559">
    <property type="entry name" value="Transposase_11"/>
</dbReference>
<name>A0A6C8Y301_SALDZ</name>